<organism evidence="3 4">
    <name type="scientific">Heligmosomoides polygyrus</name>
    <name type="common">Parasitic roundworm</name>
    <dbReference type="NCBI Taxonomy" id="6339"/>
    <lineage>
        <taxon>Eukaryota</taxon>
        <taxon>Metazoa</taxon>
        <taxon>Ecdysozoa</taxon>
        <taxon>Nematoda</taxon>
        <taxon>Chromadorea</taxon>
        <taxon>Rhabditida</taxon>
        <taxon>Rhabditina</taxon>
        <taxon>Rhabditomorpha</taxon>
        <taxon>Strongyloidea</taxon>
        <taxon>Heligmosomidae</taxon>
        <taxon>Heligmosomoides</taxon>
    </lineage>
</organism>
<dbReference type="EMBL" id="UZAH01029319">
    <property type="protein sequence ID" value="VDP05424.1"/>
    <property type="molecule type" value="Genomic_DNA"/>
</dbReference>
<keyword evidence="3" id="KW-1185">Reference proteome</keyword>
<dbReference type="AlphaFoldDB" id="A0A183G466"/>
<evidence type="ECO:0000313" key="3">
    <source>
        <dbReference type="Proteomes" id="UP000050761"/>
    </source>
</evidence>
<accession>A0A183G466</accession>
<feature type="region of interest" description="Disordered" evidence="1">
    <location>
        <begin position="1"/>
        <end position="25"/>
    </location>
</feature>
<reference evidence="2 3" key="1">
    <citation type="submission" date="2018-11" db="EMBL/GenBank/DDBJ databases">
        <authorList>
            <consortium name="Pathogen Informatics"/>
        </authorList>
    </citation>
    <scope>NUCLEOTIDE SEQUENCE [LARGE SCALE GENOMIC DNA]</scope>
</reference>
<proteinExistence type="predicted"/>
<protein>
    <submittedName>
        <fullName evidence="4">DUF1758 domain-containing protein</fullName>
    </submittedName>
</protein>
<dbReference type="InterPro" id="IPR021109">
    <property type="entry name" value="Peptidase_aspartic_dom_sf"/>
</dbReference>
<dbReference type="WBParaSite" id="HPBE_0001627401-mRNA-1">
    <property type="protein sequence ID" value="HPBE_0001627401-mRNA-1"/>
    <property type="gene ID" value="HPBE_0001627401"/>
</dbReference>
<evidence type="ECO:0000313" key="2">
    <source>
        <dbReference type="EMBL" id="VDP05424.1"/>
    </source>
</evidence>
<dbReference type="OrthoDB" id="5851913at2759"/>
<dbReference type="Proteomes" id="UP000050761">
    <property type="component" value="Unassembled WGS sequence"/>
</dbReference>
<name>A0A183G466_HELPZ</name>
<accession>A0A3P8BJA7</accession>
<gene>
    <name evidence="2" type="ORF">HPBE_LOCUS16273</name>
</gene>
<reference evidence="4" key="2">
    <citation type="submission" date="2019-09" db="UniProtKB">
        <authorList>
            <consortium name="WormBaseParasite"/>
        </authorList>
    </citation>
    <scope>IDENTIFICATION</scope>
</reference>
<sequence length="186" mass="20555">MKFHGKSKPFPSKKPSTTSAPSKTTMKMNTVTSDQHIVEVHDTNAVFHVNKAKDVLILVGQAQVLNPITQALEPAHVMLDTGAERWFITDGLASRLQLKDESSGQLRITTFTSKTPIVKSCGITTLRIWDASGAPHSFTVTRIDTLTETMQRSSLSSEDKRFLCDHDLQLSINAFSKDICLEILQG</sequence>
<feature type="compositionally biased region" description="Low complexity" evidence="1">
    <location>
        <begin position="8"/>
        <end position="25"/>
    </location>
</feature>
<evidence type="ECO:0000256" key="1">
    <source>
        <dbReference type="SAM" id="MobiDB-lite"/>
    </source>
</evidence>
<evidence type="ECO:0000313" key="4">
    <source>
        <dbReference type="WBParaSite" id="HPBE_0001627401-mRNA-1"/>
    </source>
</evidence>
<dbReference type="Gene3D" id="2.40.70.10">
    <property type="entry name" value="Acid Proteases"/>
    <property type="match status" value="1"/>
</dbReference>